<sequence length="167" mass="17803">MHMQFIVALLVVLALCGGCAGTKNNDSWKPPVIGGNDKRNSSTNFTNQTKSSKRSSSKLKGKSSSMGYGGFTISTTNPSMSSGGFTISTTNPSMGYGGVDASTVLSRGNSGSQTMNQNSSNYGQKKVYKSGSIEYHDVVMELIGSEAQQQQYKENKKSWLSLSNNQG</sequence>
<organism evidence="3 4">
    <name type="scientific">Globodera rostochiensis</name>
    <name type="common">Golden nematode worm</name>
    <name type="synonym">Heterodera rostochiensis</name>
    <dbReference type="NCBI Taxonomy" id="31243"/>
    <lineage>
        <taxon>Eukaryota</taxon>
        <taxon>Metazoa</taxon>
        <taxon>Ecdysozoa</taxon>
        <taxon>Nematoda</taxon>
        <taxon>Chromadorea</taxon>
        <taxon>Rhabditida</taxon>
        <taxon>Tylenchina</taxon>
        <taxon>Tylenchomorpha</taxon>
        <taxon>Tylenchoidea</taxon>
        <taxon>Heteroderidae</taxon>
        <taxon>Heteroderinae</taxon>
        <taxon>Globodera</taxon>
    </lineage>
</organism>
<protein>
    <submittedName>
        <fullName evidence="4">Uncharacterized protein</fullName>
    </submittedName>
</protein>
<name>A0A914H816_GLORO</name>
<keyword evidence="3" id="KW-1185">Reference proteome</keyword>
<feature type="chain" id="PRO_5037846917" evidence="2">
    <location>
        <begin position="22"/>
        <end position="167"/>
    </location>
</feature>
<dbReference type="Proteomes" id="UP000887572">
    <property type="component" value="Unplaced"/>
</dbReference>
<evidence type="ECO:0000313" key="3">
    <source>
        <dbReference type="Proteomes" id="UP000887572"/>
    </source>
</evidence>
<dbReference type="WBParaSite" id="Gr19_v10_g14669.t1">
    <property type="protein sequence ID" value="Gr19_v10_g14669.t1"/>
    <property type="gene ID" value="Gr19_v10_g14669"/>
</dbReference>
<feature type="region of interest" description="Disordered" evidence="1">
    <location>
        <begin position="26"/>
        <end position="86"/>
    </location>
</feature>
<keyword evidence="2" id="KW-0732">Signal</keyword>
<feature type="compositionally biased region" description="Basic residues" evidence="1">
    <location>
        <begin position="51"/>
        <end position="61"/>
    </location>
</feature>
<accession>A0A914H816</accession>
<reference evidence="4" key="1">
    <citation type="submission" date="2022-11" db="UniProtKB">
        <authorList>
            <consortium name="WormBaseParasite"/>
        </authorList>
    </citation>
    <scope>IDENTIFICATION</scope>
</reference>
<feature type="compositionally biased region" description="Polar residues" evidence="1">
    <location>
        <begin position="72"/>
        <end position="86"/>
    </location>
</feature>
<dbReference type="AlphaFoldDB" id="A0A914H816"/>
<evidence type="ECO:0000256" key="1">
    <source>
        <dbReference type="SAM" id="MobiDB-lite"/>
    </source>
</evidence>
<evidence type="ECO:0000256" key="2">
    <source>
        <dbReference type="SAM" id="SignalP"/>
    </source>
</evidence>
<evidence type="ECO:0000313" key="4">
    <source>
        <dbReference type="WBParaSite" id="Gr19_v10_g14669.t1"/>
    </source>
</evidence>
<proteinExistence type="predicted"/>
<feature type="signal peptide" evidence="2">
    <location>
        <begin position="1"/>
        <end position="21"/>
    </location>
</feature>